<dbReference type="OMA" id="WEGLCEM"/>
<dbReference type="SUPFAM" id="SSF50729">
    <property type="entry name" value="PH domain-like"/>
    <property type="match status" value="1"/>
</dbReference>
<dbReference type="AlphaFoldDB" id="A0A914AWF3"/>
<dbReference type="InterPro" id="IPR001849">
    <property type="entry name" value="PH_domain"/>
</dbReference>
<dbReference type="CDD" id="cd00821">
    <property type="entry name" value="PH"/>
    <property type="match status" value="1"/>
</dbReference>
<accession>A0A914AWF3</accession>
<evidence type="ECO:0000313" key="4">
    <source>
        <dbReference type="Proteomes" id="UP000887568"/>
    </source>
</evidence>
<dbReference type="Proteomes" id="UP000887568">
    <property type="component" value="Unplaced"/>
</dbReference>
<protein>
    <recommendedName>
        <fullName evidence="2">PH domain-containing protein</fullName>
    </recommendedName>
</protein>
<sequence>MSQTTDGSDVVLKEGQCIKKSGNRGLLGKYNWQKRWFVLIQRDKTVTLYYYEKRGARVPKGEIQLSNKYVTREPEGIEKERRNCFEVGPFAEDGTTRTYYICCETEDDKHEWMEVLDAAIEGTTAKKALLRKQTASFKAKKRKDRESKNSLIAKENEARRDMYLSADWRKQQWANLLALAIGKNWKKADTKDGVTVSRMSFSDLPLAVIKVEGLINARSKHVYSFLQTAIQPGGKLDFPFRGMEDILDEFTSPPRGSVMDCYKEIKILPNTKPRGVTLLQAAVPLQLTQGESCGILIMSVNHPDSHKRQQDAVTCNVGLSGCIIKPKRSLQTNPAPTHNPPPGDQESSASEDDEDDLMSPGRRVRGSEVTHLTLLGQINLQGSLQTMLKGAYKSGLLVHGMRSFFQNLTEHINSYVKIVDV</sequence>
<dbReference type="OrthoDB" id="5966951at2759"/>
<dbReference type="PANTHER" id="PTHR14336">
    <property type="entry name" value="TANDEM PH DOMAIN CONTAINING PROTEIN"/>
    <property type="match status" value="1"/>
</dbReference>
<dbReference type="GeneID" id="119737636"/>
<dbReference type="InterPro" id="IPR023393">
    <property type="entry name" value="START-like_dom_sf"/>
</dbReference>
<dbReference type="SMART" id="SM00233">
    <property type="entry name" value="PH"/>
    <property type="match status" value="1"/>
</dbReference>
<organism evidence="3 4">
    <name type="scientific">Patiria miniata</name>
    <name type="common">Bat star</name>
    <name type="synonym">Asterina miniata</name>
    <dbReference type="NCBI Taxonomy" id="46514"/>
    <lineage>
        <taxon>Eukaryota</taxon>
        <taxon>Metazoa</taxon>
        <taxon>Echinodermata</taxon>
        <taxon>Eleutherozoa</taxon>
        <taxon>Asterozoa</taxon>
        <taxon>Asteroidea</taxon>
        <taxon>Valvatacea</taxon>
        <taxon>Valvatida</taxon>
        <taxon>Asterinidae</taxon>
        <taxon>Patiria</taxon>
    </lineage>
</organism>
<dbReference type="Gene3D" id="2.30.29.30">
    <property type="entry name" value="Pleckstrin-homology domain (PH domain)/Phosphotyrosine-binding domain (PTB)"/>
    <property type="match status" value="1"/>
</dbReference>
<dbReference type="RefSeq" id="XP_038068032.1">
    <property type="nucleotide sequence ID" value="XM_038212104.1"/>
</dbReference>
<keyword evidence="4" id="KW-1185">Reference proteome</keyword>
<evidence type="ECO:0000313" key="3">
    <source>
        <dbReference type="EnsemblMetazoa" id="XP_038068033.1"/>
    </source>
</evidence>
<dbReference type="InterPro" id="IPR051707">
    <property type="entry name" value="PI-Interact_SigTrans_Reg"/>
</dbReference>
<dbReference type="RefSeq" id="XP_038068033.1">
    <property type="nucleotide sequence ID" value="XM_038212105.1"/>
</dbReference>
<dbReference type="SUPFAM" id="SSF55961">
    <property type="entry name" value="Bet v1-like"/>
    <property type="match status" value="1"/>
</dbReference>
<reference evidence="3" key="1">
    <citation type="submission" date="2022-11" db="UniProtKB">
        <authorList>
            <consortium name="EnsemblMetazoa"/>
        </authorList>
    </citation>
    <scope>IDENTIFICATION</scope>
</reference>
<dbReference type="PROSITE" id="PS50003">
    <property type="entry name" value="PH_DOMAIN"/>
    <property type="match status" value="1"/>
</dbReference>
<proteinExistence type="predicted"/>
<feature type="region of interest" description="Disordered" evidence="1">
    <location>
        <begin position="328"/>
        <end position="362"/>
    </location>
</feature>
<dbReference type="EnsemblMetazoa" id="XM_038212105.1">
    <property type="protein sequence ID" value="XP_038068033.1"/>
    <property type="gene ID" value="LOC119737636"/>
</dbReference>
<dbReference type="InterPro" id="IPR011993">
    <property type="entry name" value="PH-like_dom_sf"/>
</dbReference>
<name>A0A914AWF3_PATMI</name>
<dbReference type="Gene3D" id="3.30.530.20">
    <property type="match status" value="1"/>
</dbReference>
<feature type="domain" description="PH" evidence="2">
    <location>
        <begin position="10"/>
        <end position="121"/>
    </location>
</feature>
<evidence type="ECO:0000259" key="2">
    <source>
        <dbReference type="PROSITE" id="PS50003"/>
    </source>
</evidence>
<evidence type="ECO:0000256" key="1">
    <source>
        <dbReference type="SAM" id="MobiDB-lite"/>
    </source>
</evidence>
<dbReference type="EnsemblMetazoa" id="XM_038212104.1">
    <property type="protein sequence ID" value="XP_038068032.1"/>
    <property type="gene ID" value="LOC119737636"/>
</dbReference>
<dbReference type="Pfam" id="PF00169">
    <property type="entry name" value="PH"/>
    <property type="match status" value="1"/>
</dbReference>